<dbReference type="InParanoid" id="F4W542"/>
<dbReference type="AlphaFoldDB" id="F4W542"/>
<dbReference type="EMBL" id="GL887596">
    <property type="protein sequence ID" value="EGI70738.1"/>
    <property type="molecule type" value="Genomic_DNA"/>
</dbReference>
<gene>
    <name evidence="1" type="ORF">G5I_00533</name>
</gene>
<protein>
    <submittedName>
        <fullName evidence="1">Uncharacterized protein</fullName>
    </submittedName>
</protein>
<name>F4W542_ACREC</name>
<sequence length="74" mass="8643">MVPYNETLITEKFQVEVTIVFRAGKGDGIEVRYRIIVIDLQSLVFYEAFEKNHQLIRIVIHYDNNCPSQPETSL</sequence>
<dbReference type="Proteomes" id="UP000007755">
    <property type="component" value="Unassembled WGS sequence"/>
</dbReference>
<reference evidence="1" key="1">
    <citation type="submission" date="2011-02" db="EMBL/GenBank/DDBJ databases">
        <title>The genome of the leaf-cutting ant Acromyrmex echinatior suggests key adaptations to social evolution and fungus farming.</title>
        <authorList>
            <person name="Nygaard S."/>
            <person name="Zhang G."/>
        </authorList>
    </citation>
    <scope>NUCLEOTIDE SEQUENCE</scope>
</reference>
<evidence type="ECO:0000313" key="2">
    <source>
        <dbReference type="Proteomes" id="UP000007755"/>
    </source>
</evidence>
<evidence type="ECO:0000313" key="1">
    <source>
        <dbReference type="EMBL" id="EGI70738.1"/>
    </source>
</evidence>
<keyword evidence="2" id="KW-1185">Reference proteome</keyword>
<proteinExistence type="predicted"/>
<accession>F4W542</accession>
<organism evidence="2">
    <name type="scientific">Acromyrmex echinatior</name>
    <name type="common">Panamanian leafcutter ant</name>
    <name type="synonym">Acromyrmex octospinosus echinatior</name>
    <dbReference type="NCBI Taxonomy" id="103372"/>
    <lineage>
        <taxon>Eukaryota</taxon>
        <taxon>Metazoa</taxon>
        <taxon>Ecdysozoa</taxon>
        <taxon>Arthropoda</taxon>
        <taxon>Hexapoda</taxon>
        <taxon>Insecta</taxon>
        <taxon>Pterygota</taxon>
        <taxon>Neoptera</taxon>
        <taxon>Endopterygota</taxon>
        <taxon>Hymenoptera</taxon>
        <taxon>Apocrita</taxon>
        <taxon>Aculeata</taxon>
        <taxon>Formicoidea</taxon>
        <taxon>Formicidae</taxon>
        <taxon>Myrmicinae</taxon>
        <taxon>Acromyrmex</taxon>
    </lineage>
</organism>